<dbReference type="PROSITE" id="PS51390">
    <property type="entry name" value="WAP"/>
    <property type="match status" value="1"/>
</dbReference>
<keyword evidence="2" id="KW-0646">Protease inhibitor</keyword>
<dbReference type="Gene3D" id="4.10.75.10">
    <property type="entry name" value="Elafin-like"/>
    <property type="match status" value="2"/>
</dbReference>
<dbReference type="GO" id="GO:0004867">
    <property type="term" value="F:serine-type endopeptidase inhibitor activity"/>
    <property type="evidence" value="ECO:0007669"/>
    <property type="project" value="UniProtKB-KW"/>
</dbReference>
<dbReference type="SUPFAM" id="SSF57567">
    <property type="entry name" value="Serine protease inhibitors"/>
    <property type="match status" value="1"/>
</dbReference>
<dbReference type="InterPro" id="IPR050514">
    <property type="entry name" value="WAP_four-disulfide_core"/>
</dbReference>
<evidence type="ECO:0000313" key="5">
    <source>
        <dbReference type="Proteomes" id="UP000887565"/>
    </source>
</evidence>
<evidence type="ECO:0000313" key="6">
    <source>
        <dbReference type="WBParaSite" id="nRc.2.0.1.t03264-RA"/>
    </source>
</evidence>
<dbReference type="AlphaFoldDB" id="A0A915HNI0"/>
<dbReference type="PANTHER" id="PTHR19441">
    <property type="entry name" value="WHEY ACDIC PROTEIN WAP"/>
    <property type="match status" value="1"/>
</dbReference>
<dbReference type="SUPFAM" id="SSF49329">
    <property type="entry name" value="Cu,Zn superoxide dismutase-like"/>
    <property type="match status" value="1"/>
</dbReference>
<feature type="domain" description="WAP" evidence="4">
    <location>
        <begin position="16"/>
        <end position="64"/>
    </location>
</feature>
<keyword evidence="1" id="KW-0732">Signal</keyword>
<dbReference type="GO" id="GO:0045087">
    <property type="term" value="P:innate immune response"/>
    <property type="evidence" value="ECO:0007669"/>
    <property type="project" value="TreeGrafter"/>
</dbReference>
<dbReference type="CDD" id="cd19941">
    <property type="entry name" value="TIL"/>
    <property type="match status" value="2"/>
</dbReference>
<dbReference type="Proteomes" id="UP000887565">
    <property type="component" value="Unplaced"/>
</dbReference>
<evidence type="ECO:0000256" key="3">
    <source>
        <dbReference type="ARBA" id="ARBA00023157"/>
    </source>
</evidence>
<sequence length="500" mass="55087">MYLLYGSTPATDNDTRFIKPGLCPVTVPALDSWFSSENCTIDDNCVGNKKCCSFPHGKKCISPQQQIIQPIRGLDSKPGVCPSPTEVRGLAAQACFKDKDCPSNFKCCEDVGGLFCRNSLPEPAPFNPSLNQPIWPTQITTKIFDRSCLDVNEEFQNCGTPCPASCQDQSQPLWCPTPGCVPGCFCRRSFTRKTKDFGAPCVPENQCPITRTTSDNATITTGHVPPCTTDQSCRFGQKCCKVPQPLTFLEQRFCLCADPNAIWSDCGPICTDICSRGQITRDNCQWTSQPCRPGCFCLPGYIRMTSETNNEQCIRRHLCSLNSTNLAFDDNSQQLVVLIASHNLNAKSRRSLHQNGQIQGLKPSTTYFLELHENGNFSGDFCHLMGDVVPDTQARQALLYDRQTAKPLVNLSVAAAINQIVQKVAYATTPFVSDLKGKLRFSLVIDGDLDRASNFFNTNDSQTSIGRSLTLNEKSPDLLFNNNNTEIIACGVISFVQNVS</sequence>
<dbReference type="SUPFAM" id="SSF57256">
    <property type="entry name" value="Elafin-like"/>
    <property type="match status" value="2"/>
</dbReference>
<accession>A0A915HNI0</accession>
<keyword evidence="2" id="KW-0722">Serine protease inhibitor</keyword>
<dbReference type="InterPro" id="IPR036645">
    <property type="entry name" value="Elafin-like_sf"/>
</dbReference>
<dbReference type="InterPro" id="IPR036423">
    <property type="entry name" value="SOD-like_Cu/Zn_dom_sf"/>
</dbReference>
<dbReference type="Pfam" id="PF00095">
    <property type="entry name" value="WAP"/>
    <property type="match status" value="2"/>
</dbReference>
<dbReference type="GO" id="GO:0006801">
    <property type="term" value="P:superoxide metabolic process"/>
    <property type="evidence" value="ECO:0007669"/>
    <property type="project" value="InterPro"/>
</dbReference>
<dbReference type="InterPro" id="IPR036084">
    <property type="entry name" value="Ser_inhib-like_sf"/>
</dbReference>
<proteinExistence type="predicted"/>
<dbReference type="InterPro" id="IPR002919">
    <property type="entry name" value="TIL_dom"/>
</dbReference>
<name>A0A915HNI0_ROMCU</name>
<dbReference type="Gene3D" id="2.10.25.10">
    <property type="entry name" value="Laminin"/>
    <property type="match status" value="2"/>
</dbReference>
<keyword evidence="3" id="KW-1015">Disulfide bond</keyword>
<dbReference type="SMART" id="SM00217">
    <property type="entry name" value="WAP"/>
    <property type="match status" value="2"/>
</dbReference>
<organism evidence="5 6">
    <name type="scientific">Romanomermis culicivorax</name>
    <name type="common">Nematode worm</name>
    <dbReference type="NCBI Taxonomy" id="13658"/>
    <lineage>
        <taxon>Eukaryota</taxon>
        <taxon>Metazoa</taxon>
        <taxon>Ecdysozoa</taxon>
        <taxon>Nematoda</taxon>
        <taxon>Enoplea</taxon>
        <taxon>Dorylaimia</taxon>
        <taxon>Mermithida</taxon>
        <taxon>Mermithoidea</taxon>
        <taxon>Mermithidae</taxon>
        <taxon>Romanomermis</taxon>
    </lineage>
</organism>
<dbReference type="Pfam" id="PF01826">
    <property type="entry name" value="TIL"/>
    <property type="match status" value="2"/>
</dbReference>
<dbReference type="PANTHER" id="PTHR19441:SF30">
    <property type="entry name" value="ELAFIN"/>
    <property type="match status" value="1"/>
</dbReference>
<keyword evidence="5" id="KW-1185">Reference proteome</keyword>
<dbReference type="GO" id="GO:0005615">
    <property type="term" value="C:extracellular space"/>
    <property type="evidence" value="ECO:0007669"/>
    <property type="project" value="TreeGrafter"/>
</dbReference>
<dbReference type="GO" id="GO:0046872">
    <property type="term" value="F:metal ion binding"/>
    <property type="evidence" value="ECO:0007669"/>
    <property type="project" value="InterPro"/>
</dbReference>
<dbReference type="WBParaSite" id="nRc.2.0.1.t03264-RA">
    <property type="protein sequence ID" value="nRc.2.0.1.t03264-RA"/>
    <property type="gene ID" value="nRc.2.0.1.g03264"/>
</dbReference>
<dbReference type="InterPro" id="IPR008197">
    <property type="entry name" value="WAP_dom"/>
</dbReference>
<protein>
    <submittedName>
        <fullName evidence="6">WAP domain-containing protein</fullName>
    </submittedName>
</protein>
<dbReference type="GO" id="GO:0019731">
    <property type="term" value="P:antibacterial humoral response"/>
    <property type="evidence" value="ECO:0007669"/>
    <property type="project" value="TreeGrafter"/>
</dbReference>
<evidence type="ECO:0000256" key="2">
    <source>
        <dbReference type="ARBA" id="ARBA00022900"/>
    </source>
</evidence>
<reference evidence="6" key="1">
    <citation type="submission" date="2022-11" db="UniProtKB">
        <authorList>
            <consortium name="WormBaseParasite"/>
        </authorList>
    </citation>
    <scope>IDENTIFICATION</scope>
</reference>
<evidence type="ECO:0000259" key="4">
    <source>
        <dbReference type="PROSITE" id="PS51390"/>
    </source>
</evidence>
<evidence type="ECO:0000256" key="1">
    <source>
        <dbReference type="ARBA" id="ARBA00022729"/>
    </source>
</evidence>